<dbReference type="PANTHER" id="PTHR45436:SF5">
    <property type="entry name" value="SENSOR HISTIDINE KINASE TRCS"/>
    <property type="match status" value="1"/>
</dbReference>
<dbReference type="EMBL" id="JACHMH010000001">
    <property type="protein sequence ID" value="MBB4678560.1"/>
    <property type="molecule type" value="Genomic_DNA"/>
</dbReference>
<comment type="caution">
    <text evidence="10">The sequence shown here is derived from an EMBL/GenBank/DDBJ whole genome shotgun (WGS) entry which is preliminary data.</text>
</comment>
<evidence type="ECO:0000256" key="7">
    <source>
        <dbReference type="SAM" id="Phobius"/>
    </source>
</evidence>
<keyword evidence="5 10" id="KW-0418">Kinase</keyword>
<dbReference type="InterPro" id="IPR003594">
    <property type="entry name" value="HATPase_dom"/>
</dbReference>
<keyword evidence="7" id="KW-0472">Membrane</keyword>
<dbReference type="Proteomes" id="UP000533598">
    <property type="component" value="Unassembled WGS sequence"/>
</dbReference>
<dbReference type="SUPFAM" id="SSF55874">
    <property type="entry name" value="ATPase domain of HSP90 chaperone/DNA topoisomerase II/histidine kinase"/>
    <property type="match status" value="1"/>
</dbReference>
<dbReference type="Gene3D" id="3.30.565.10">
    <property type="entry name" value="Histidine kinase-like ATPase, C-terminal domain"/>
    <property type="match status" value="1"/>
</dbReference>
<dbReference type="AlphaFoldDB" id="A0A7W7FV04"/>
<feature type="domain" description="Histidine kinase/HSP90-like ATPase" evidence="9">
    <location>
        <begin position="241"/>
        <end position="353"/>
    </location>
</feature>
<feature type="region of interest" description="Disordered" evidence="6">
    <location>
        <begin position="532"/>
        <end position="606"/>
    </location>
</feature>
<dbReference type="InterPro" id="IPR036890">
    <property type="entry name" value="HATPase_C_sf"/>
</dbReference>
<feature type="chain" id="PRO_5031418443" description="histidine kinase" evidence="8">
    <location>
        <begin position="32"/>
        <end position="606"/>
    </location>
</feature>
<evidence type="ECO:0000256" key="3">
    <source>
        <dbReference type="ARBA" id="ARBA00022553"/>
    </source>
</evidence>
<sequence length="606" mass="65800">MNRDQARGQGRLLLLAFVLLCALQFATVAAAASGTPWSRWIAPAVGVGSLLLGALIAVGARRLWHSMDTLRAEVDELSARRLSEIVGEVVDGRDPERVGLELPNPTDGKLAMLIDDVRQVCTHAVQLATKHDEIRSGYSEVFVTMFRRTQSLLLRQLQIIEQLEAGDRSSTDLNRLFQLDHLVTRMRRNNENILLLSGTELVRKTKEPVPVGDLLRAAISEIGSYQRVRMLDTPAVRVSNTAAGDLIRIVAELLDNATSFSAPDQQVTVKAELGRHHGLSIGVFDNGIGMSDEDLDRVNRQLRRLGSEEIARTRRVGLLVVGRLAGKYGIRVELFGGNTVTGVSALITVPSSALLEEDEVRAALPGDPRRGLTQGAGGVPAERPDAAVLVTTTLRRAESEARTPVRASSRRQSSWYSRSRTPVRAGQAWRDSAEVVAKVHAGVSGELPIRVPQRAAPESRPMPGTVRPTSRWFQAREAVALRQQAVPLRPPGGESGPDNWRSTVDSEWESAGIVRGEDGHTYTEDGLPLRRQGAQLIPGGPAAGSTSDAPGPAAAITRDAQTTRSRLSSYQQGVRKAKEQENRSRPAPDSGGWTVLENNYPESGDK</sequence>
<dbReference type="GO" id="GO:0005886">
    <property type="term" value="C:plasma membrane"/>
    <property type="evidence" value="ECO:0007669"/>
    <property type="project" value="TreeGrafter"/>
</dbReference>
<name>A0A7W7FV04_9PSEU</name>
<dbReference type="RefSeq" id="WP_185004379.1">
    <property type="nucleotide sequence ID" value="NZ_BAAAUI010000036.1"/>
</dbReference>
<dbReference type="GO" id="GO:0004673">
    <property type="term" value="F:protein histidine kinase activity"/>
    <property type="evidence" value="ECO:0007669"/>
    <property type="project" value="UniProtKB-EC"/>
</dbReference>
<dbReference type="SMART" id="SM00387">
    <property type="entry name" value="HATPase_c"/>
    <property type="match status" value="1"/>
</dbReference>
<evidence type="ECO:0000256" key="1">
    <source>
        <dbReference type="ARBA" id="ARBA00000085"/>
    </source>
</evidence>
<keyword evidence="8" id="KW-0732">Signal</keyword>
<feature type="compositionally biased region" description="Polar residues" evidence="6">
    <location>
        <begin position="559"/>
        <end position="572"/>
    </location>
</feature>
<accession>A0A7W7FV04</accession>
<keyword evidence="11" id="KW-1185">Reference proteome</keyword>
<dbReference type="EC" id="2.7.13.3" evidence="2"/>
<evidence type="ECO:0000256" key="2">
    <source>
        <dbReference type="ARBA" id="ARBA00012438"/>
    </source>
</evidence>
<evidence type="ECO:0000256" key="5">
    <source>
        <dbReference type="ARBA" id="ARBA00022777"/>
    </source>
</evidence>
<dbReference type="Pfam" id="PF02518">
    <property type="entry name" value="HATPase_c"/>
    <property type="match status" value="1"/>
</dbReference>
<comment type="catalytic activity">
    <reaction evidence="1">
        <text>ATP + protein L-histidine = ADP + protein N-phospho-L-histidine.</text>
        <dbReference type="EC" id="2.7.13.3"/>
    </reaction>
</comment>
<evidence type="ECO:0000313" key="10">
    <source>
        <dbReference type="EMBL" id="MBB4678560.1"/>
    </source>
</evidence>
<evidence type="ECO:0000259" key="9">
    <source>
        <dbReference type="SMART" id="SM00387"/>
    </source>
</evidence>
<gene>
    <name evidence="10" type="ORF">HNR67_004678</name>
</gene>
<evidence type="ECO:0000313" key="11">
    <source>
        <dbReference type="Proteomes" id="UP000533598"/>
    </source>
</evidence>
<dbReference type="GO" id="GO:0000160">
    <property type="term" value="P:phosphorelay signal transduction system"/>
    <property type="evidence" value="ECO:0007669"/>
    <property type="project" value="TreeGrafter"/>
</dbReference>
<feature type="compositionally biased region" description="Basic and acidic residues" evidence="6">
    <location>
        <begin position="576"/>
        <end position="586"/>
    </location>
</feature>
<protein>
    <recommendedName>
        <fullName evidence="2">histidine kinase</fullName>
        <ecNumber evidence="2">2.7.13.3</ecNumber>
    </recommendedName>
</protein>
<keyword evidence="7" id="KW-1133">Transmembrane helix</keyword>
<feature type="compositionally biased region" description="Polar residues" evidence="6">
    <location>
        <begin position="596"/>
        <end position="606"/>
    </location>
</feature>
<organism evidence="10 11">
    <name type="scientific">Crossiella cryophila</name>
    <dbReference type="NCBI Taxonomy" id="43355"/>
    <lineage>
        <taxon>Bacteria</taxon>
        <taxon>Bacillati</taxon>
        <taxon>Actinomycetota</taxon>
        <taxon>Actinomycetes</taxon>
        <taxon>Pseudonocardiales</taxon>
        <taxon>Pseudonocardiaceae</taxon>
        <taxon>Crossiella</taxon>
    </lineage>
</organism>
<evidence type="ECO:0000256" key="8">
    <source>
        <dbReference type="SAM" id="SignalP"/>
    </source>
</evidence>
<feature type="transmembrane region" description="Helical" evidence="7">
    <location>
        <begin position="41"/>
        <end position="60"/>
    </location>
</feature>
<keyword evidence="3" id="KW-0597">Phosphoprotein</keyword>
<keyword evidence="4" id="KW-0808">Transferase</keyword>
<dbReference type="PANTHER" id="PTHR45436">
    <property type="entry name" value="SENSOR HISTIDINE KINASE YKOH"/>
    <property type="match status" value="1"/>
</dbReference>
<evidence type="ECO:0000256" key="4">
    <source>
        <dbReference type="ARBA" id="ARBA00022679"/>
    </source>
</evidence>
<proteinExistence type="predicted"/>
<dbReference type="InterPro" id="IPR050428">
    <property type="entry name" value="TCS_sensor_his_kinase"/>
</dbReference>
<evidence type="ECO:0000256" key="6">
    <source>
        <dbReference type="SAM" id="MobiDB-lite"/>
    </source>
</evidence>
<feature type="signal peptide" evidence="8">
    <location>
        <begin position="1"/>
        <end position="31"/>
    </location>
</feature>
<reference evidence="10 11" key="1">
    <citation type="submission" date="2020-08" db="EMBL/GenBank/DDBJ databases">
        <title>Sequencing the genomes of 1000 actinobacteria strains.</title>
        <authorList>
            <person name="Klenk H.-P."/>
        </authorList>
    </citation>
    <scope>NUCLEOTIDE SEQUENCE [LARGE SCALE GENOMIC DNA]</scope>
    <source>
        <strain evidence="10 11">DSM 44230</strain>
    </source>
</reference>
<keyword evidence="7" id="KW-0812">Transmembrane</keyword>